<dbReference type="EMBL" id="JADJEV010000005">
    <property type="protein sequence ID" value="MBK6975283.1"/>
    <property type="molecule type" value="Genomic_DNA"/>
</dbReference>
<feature type="region of interest" description="Disordered" evidence="1">
    <location>
        <begin position="66"/>
        <end position="114"/>
    </location>
</feature>
<proteinExistence type="predicted"/>
<gene>
    <name evidence="2" type="ORF">IPH26_20855</name>
</gene>
<evidence type="ECO:0000313" key="3">
    <source>
        <dbReference type="Proteomes" id="UP000807785"/>
    </source>
</evidence>
<name>A0A9D7E2B0_9PROT</name>
<accession>A0A9D7E2B0</accession>
<protein>
    <submittedName>
        <fullName evidence="2">Uncharacterized protein</fullName>
    </submittedName>
</protein>
<dbReference type="AlphaFoldDB" id="A0A9D7E2B0"/>
<dbReference type="Proteomes" id="UP000807785">
    <property type="component" value="Unassembled WGS sequence"/>
</dbReference>
<sequence>MTGRQPRCAISALRALDPARLNGGTSVAAVTLPMFVLRDGIGYAFQQLFYPLAMVSLFKGADPAKKQYRASKHDQHRQGGNQEFSGCHSGKRLEEKSVQGPAGAAKTDGAVSLPESPEFMSIGWRTA</sequence>
<evidence type="ECO:0000256" key="1">
    <source>
        <dbReference type="SAM" id="MobiDB-lite"/>
    </source>
</evidence>
<comment type="caution">
    <text evidence="2">The sequence shown here is derived from an EMBL/GenBank/DDBJ whole genome shotgun (WGS) entry which is preliminary data.</text>
</comment>
<evidence type="ECO:0000313" key="2">
    <source>
        <dbReference type="EMBL" id="MBK6975283.1"/>
    </source>
</evidence>
<reference evidence="2" key="1">
    <citation type="submission" date="2020-10" db="EMBL/GenBank/DDBJ databases">
        <title>Connecting structure to function with the recovery of over 1000 high-quality activated sludge metagenome-assembled genomes encoding full-length rRNA genes using long-read sequencing.</title>
        <authorList>
            <person name="Singleton C.M."/>
            <person name="Petriglieri F."/>
            <person name="Kristensen J.M."/>
            <person name="Kirkegaard R.H."/>
            <person name="Michaelsen T.Y."/>
            <person name="Andersen M.H."/>
            <person name="Karst S.M."/>
            <person name="Dueholm M.S."/>
            <person name="Nielsen P.H."/>
            <person name="Albertsen M."/>
        </authorList>
    </citation>
    <scope>NUCLEOTIDE SEQUENCE</scope>
    <source>
        <strain evidence="2">Bjer_18-Q3-R1-45_BAT3C.347</strain>
    </source>
</reference>
<organism evidence="2 3">
    <name type="scientific">Candidatus Methylophosphatis roskildensis</name>
    <dbReference type="NCBI Taxonomy" id="2899263"/>
    <lineage>
        <taxon>Bacteria</taxon>
        <taxon>Pseudomonadati</taxon>
        <taxon>Pseudomonadota</taxon>
        <taxon>Betaproteobacteria</taxon>
        <taxon>Nitrosomonadales</taxon>
        <taxon>Sterolibacteriaceae</taxon>
        <taxon>Candidatus Methylophosphatis</taxon>
    </lineage>
</organism>